<evidence type="ECO:0000259" key="5">
    <source>
        <dbReference type="PROSITE" id="PS50932"/>
    </source>
</evidence>
<dbReference type="PROSITE" id="PS50932">
    <property type="entry name" value="HTH_LACI_2"/>
    <property type="match status" value="1"/>
</dbReference>
<dbReference type="CDD" id="cd01392">
    <property type="entry name" value="HTH_LacI"/>
    <property type="match status" value="1"/>
</dbReference>
<dbReference type="Gene3D" id="3.40.50.2300">
    <property type="match status" value="2"/>
</dbReference>
<dbReference type="SUPFAM" id="SSF47413">
    <property type="entry name" value="lambda repressor-like DNA-binding domains"/>
    <property type="match status" value="1"/>
</dbReference>
<accession>A0A0W8IP03</accession>
<dbReference type="InterPro" id="IPR046335">
    <property type="entry name" value="LacI/GalR-like_sensor"/>
</dbReference>
<dbReference type="eggNOG" id="COG1609">
    <property type="taxonomic scope" value="Bacteria"/>
</dbReference>
<name>A0A0W8IP03_KOCRO</name>
<dbReference type="PANTHER" id="PTHR30146">
    <property type="entry name" value="LACI-RELATED TRANSCRIPTIONAL REPRESSOR"/>
    <property type="match status" value="1"/>
</dbReference>
<feature type="domain" description="HTH lacI-type" evidence="5">
    <location>
        <begin position="4"/>
        <end position="58"/>
    </location>
</feature>
<dbReference type="Gene3D" id="1.10.260.40">
    <property type="entry name" value="lambda repressor-like DNA-binding domains"/>
    <property type="match status" value="1"/>
</dbReference>
<evidence type="ECO:0000256" key="3">
    <source>
        <dbReference type="ARBA" id="ARBA00023163"/>
    </source>
</evidence>
<feature type="region of interest" description="Disordered" evidence="4">
    <location>
        <begin position="326"/>
        <end position="346"/>
    </location>
</feature>
<dbReference type="SMART" id="SM00354">
    <property type="entry name" value="HTH_LACI"/>
    <property type="match status" value="1"/>
</dbReference>
<evidence type="ECO:0000256" key="4">
    <source>
        <dbReference type="SAM" id="MobiDB-lite"/>
    </source>
</evidence>
<protein>
    <recommendedName>
        <fullName evidence="5">HTH lacI-type domain-containing protein</fullName>
    </recommendedName>
</protein>
<reference evidence="7" key="1">
    <citation type="submission" date="2015-12" db="EMBL/GenBank/DDBJ databases">
        <authorList>
            <person name="Nair G.R."/>
            <person name="Kaur G."/>
            <person name="Mayilraj S."/>
        </authorList>
    </citation>
    <scope>NUCLEOTIDE SEQUENCE [LARGE SCALE GENOMIC DNA]</scope>
    <source>
        <strain evidence="7">CD08_4</strain>
    </source>
</reference>
<dbReference type="EMBL" id="LQBK01000004">
    <property type="protein sequence ID" value="KUG61630.1"/>
    <property type="molecule type" value="Genomic_DNA"/>
</dbReference>
<dbReference type="Pfam" id="PF13377">
    <property type="entry name" value="Peripla_BP_3"/>
    <property type="match status" value="1"/>
</dbReference>
<dbReference type="Proteomes" id="UP000053512">
    <property type="component" value="Unassembled WGS sequence"/>
</dbReference>
<organism evidence="6 7">
    <name type="scientific">Kocuria rosea subsp. polaris</name>
    <dbReference type="NCBI Taxonomy" id="136273"/>
    <lineage>
        <taxon>Bacteria</taxon>
        <taxon>Bacillati</taxon>
        <taxon>Actinomycetota</taxon>
        <taxon>Actinomycetes</taxon>
        <taxon>Micrococcales</taxon>
        <taxon>Micrococcaceae</taxon>
        <taxon>Kocuria</taxon>
    </lineage>
</organism>
<sequence>MKRTTLSQVAAQAGVSKGTVSKVLNGRPDVGEDTREKVRAAVAALGYTGSAARRPRPAIVLVFDTLESNYSLQVMAGAVDACGRADADLLLSTLPSLEQGDVPPFSDEWFARCGRRGETAVIAVTTPLTAEQVAAAAHAQVPLVAIDPVNSLPSTVPSIGSTNWAGGYEATTHLLELGHRRIGHLGGPGQSLPARERLAGYRSALESAEVPHDPELVTGNGFSYEAGFAGAQELLELEHPPTALFAASDESALGAFEAARQASLRVPEDLSVVGFDDTLIARWASPKLTTVRQPLHAMGEMAVERAVTLLAGGSRRAHPLQLQTSLVERSSTAPPRGGAEEAVTPG</sequence>
<dbReference type="InterPro" id="IPR028082">
    <property type="entry name" value="Peripla_BP_I"/>
</dbReference>
<comment type="caution">
    <text evidence="6">The sequence shown here is derived from an EMBL/GenBank/DDBJ whole genome shotgun (WGS) entry which is preliminary data.</text>
</comment>
<dbReference type="InterPro" id="IPR010982">
    <property type="entry name" value="Lambda_DNA-bd_dom_sf"/>
</dbReference>
<dbReference type="RefSeq" id="WP_058873046.1">
    <property type="nucleotide sequence ID" value="NZ_LQBK01000004.1"/>
</dbReference>
<dbReference type="PANTHER" id="PTHR30146:SF153">
    <property type="entry name" value="LACTOSE OPERON REPRESSOR"/>
    <property type="match status" value="1"/>
</dbReference>
<dbReference type="AlphaFoldDB" id="A0A0W8IP03"/>
<dbReference type="GO" id="GO:0003700">
    <property type="term" value="F:DNA-binding transcription factor activity"/>
    <property type="evidence" value="ECO:0007669"/>
    <property type="project" value="TreeGrafter"/>
</dbReference>
<keyword evidence="2" id="KW-0238">DNA-binding</keyword>
<dbReference type="Pfam" id="PF00356">
    <property type="entry name" value="LacI"/>
    <property type="match status" value="1"/>
</dbReference>
<dbReference type="OrthoDB" id="3227375at2"/>
<proteinExistence type="predicted"/>
<keyword evidence="3" id="KW-0804">Transcription</keyword>
<keyword evidence="1" id="KW-0805">Transcription regulation</keyword>
<evidence type="ECO:0000313" key="6">
    <source>
        <dbReference type="EMBL" id="KUG61630.1"/>
    </source>
</evidence>
<evidence type="ECO:0000313" key="7">
    <source>
        <dbReference type="Proteomes" id="UP000053512"/>
    </source>
</evidence>
<dbReference type="InterPro" id="IPR000843">
    <property type="entry name" value="HTH_LacI"/>
</dbReference>
<dbReference type="GO" id="GO:0000976">
    <property type="term" value="F:transcription cis-regulatory region binding"/>
    <property type="evidence" value="ECO:0007669"/>
    <property type="project" value="TreeGrafter"/>
</dbReference>
<gene>
    <name evidence="6" type="ORF">AVL61_01590</name>
</gene>
<dbReference type="SUPFAM" id="SSF53822">
    <property type="entry name" value="Periplasmic binding protein-like I"/>
    <property type="match status" value="1"/>
</dbReference>
<evidence type="ECO:0000256" key="2">
    <source>
        <dbReference type="ARBA" id="ARBA00023125"/>
    </source>
</evidence>
<dbReference type="STRING" id="136273.GY22_01010"/>
<evidence type="ECO:0000256" key="1">
    <source>
        <dbReference type="ARBA" id="ARBA00023015"/>
    </source>
</evidence>